<evidence type="ECO:0000313" key="2">
    <source>
        <dbReference type="Proteomes" id="UP000574276"/>
    </source>
</evidence>
<dbReference type="AlphaFoldDB" id="A0A839K454"/>
<dbReference type="InterPro" id="IPR050490">
    <property type="entry name" value="Bact_solute-bd_prot1"/>
</dbReference>
<proteinExistence type="predicted"/>
<dbReference type="Pfam" id="PF13416">
    <property type="entry name" value="SBP_bac_8"/>
    <property type="match status" value="1"/>
</dbReference>
<dbReference type="EMBL" id="JACEGA010000001">
    <property type="protein sequence ID" value="MBB2184390.1"/>
    <property type="molecule type" value="Genomic_DNA"/>
</dbReference>
<evidence type="ECO:0000313" key="1">
    <source>
        <dbReference type="EMBL" id="MBB2184390.1"/>
    </source>
</evidence>
<dbReference type="SUPFAM" id="SSF53850">
    <property type="entry name" value="Periplasmic binding protein-like II"/>
    <property type="match status" value="1"/>
</dbReference>
<name>A0A839K454_9FIRM</name>
<dbReference type="Proteomes" id="UP000574276">
    <property type="component" value="Unassembled WGS sequence"/>
</dbReference>
<accession>A0A839K454</accession>
<gene>
    <name evidence="1" type="ORF">H0486_16035</name>
</gene>
<dbReference type="PANTHER" id="PTHR43649">
    <property type="entry name" value="ARABINOSE-BINDING PROTEIN-RELATED"/>
    <property type="match status" value="1"/>
</dbReference>
<dbReference type="Gene3D" id="3.40.190.10">
    <property type="entry name" value="Periplasmic binding protein-like II"/>
    <property type="match status" value="1"/>
</dbReference>
<keyword evidence="2" id="KW-1185">Reference proteome</keyword>
<comment type="caution">
    <text evidence="1">The sequence shown here is derived from an EMBL/GenBank/DDBJ whole genome shotgun (WGS) entry which is preliminary data.</text>
</comment>
<sequence>MKTTMDEMIEEFNGTIGVKERITINVTSISGSSTLHDKLTMAANQDPGAPELPDITTAYPKTAMILADKDLLVNLSDVFTEKELSAFVPRFIEEGRLSDGNLYVLPTAKSTEVLFINSTIFNRFASESGAKLEDLSTFEGIAKTAALYYDWTDKKTPDIEGDGKTFYMPDSLFNMASVGCKQLGSDLFVNFGIDFNNPVVYRVWEYYFGSAVQGHTAIFDGYATDLAKTGEIVCSTGSTAGVLFYPENVTYPDNTTEPSELEILPYPVFEDGEKIAVQRGAGMCVIKSDKAKEKAAGIFLKWFTSPENNLHFVSSTGYLPVTEEAFGDIMLKEINSVSNPSIKKLLQVSRQMQMEYSFYIPPLFDGIDTLQATYENNLRALAEEARNAYQEQPNSLITSPDVLTSTNSEKYDEFKKLISTDN</sequence>
<dbReference type="InterPro" id="IPR006059">
    <property type="entry name" value="SBP"/>
</dbReference>
<dbReference type="PANTHER" id="PTHR43649:SF12">
    <property type="entry name" value="DIACETYLCHITOBIOSE BINDING PROTEIN DASA"/>
    <property type="match status" value="1"/>
</dbReference>
<protein>
    <submittedName>
        <fullName evidence="1">Extracellular solute-binding protein</fullName>
    </submittedName>
</protein>
<reference evidence="1 2" key="1">
    <citation type="submission" date="2020-07" db="EMBL/GenBank/DDBJ databases">
        <title>Characterization and genome sequencing of isolate MD1, a novel member within the family Lachnospiraceae.</title>
        <authorList>
            <person name="Rettenmaier R."/>
            <person name="Di Bello L."/>
            <person name="Zinser C."/>
            <person name="Scheitz K."/>
            <person name="Liebl W."/>
            <person name="Zverlov V."/>
        </authorList>
    </citation>
    <scope>NUCLEOTIDE SEQUENCE [LARGE SCALE GENOMIC DNA]</scope>
    <source>
        <strain evidence="1 2">MD1</strain>
    </source>
</reference>
<organism evidence="1 2">
    <name type="scientific">Variimorphobacter saccharofermentans</name>
    <dbReference type="NCBI Taxonomy" id="2755051"/>
    <lineage>
        <taxon>Bacteria</taxon>
        <taxon>Bacillati</taxon>
        <taxon>Bacillota</taxon>
        <taxon>Clostridia</taxon>
        <taxon>Lachnospirales</taxon>
        <taxon>Lachnospiraceae</taxon>
        <taxon>Variimorphobacter</taxon>
    </lineage>
</organism>